<evidence type="ECO:0000259" key="6">
    <source>
        <dbReference type="Pfam" id="PF01902"/>
    </source>
</evidence>
<dbReference type="Pfam" id="PF01902">
    <property type="entry name" value="Diphthami_syn_2"/>
    <property type="match status" value="1"/>
</dbReference>
<evidence type="ECO:0000256" key="4">
    <source>
        <dbReference type="ARBA" id="ARBA00031552"/>
    </source>
</evidence>
<sequence>MKKVALCYTGGKDSTLTLHLLLDKVTKIEYKDYLNFSHDFTKTLDLNSEFIFTTLVTFHPKDPSFLSHPLPLLKDIGKSLNLNHKFIEISGPNYLESYAEAIKSLNVDVLVTGDMMNVCNNFMFNATEKAGIKIFCPLWDCDRKKIWDLVLDHYKLSVFITCINLSKFQFLPEEKEVKDKDERNELNLIKSYIGKKFDWIFFETLQRCSEKYNVDLCGENGEFHSMCLNGPLFQYEIKLPQINSLKIDKTGTYCYLDVPII</sequence>
<name>A0AAD5UA93_9FUNG</name>
<proteinExistence type="predicted"/>
<evidence type="ECO:0000256" key="3">
    <source>
        <dbReference type="ARBA" id="ARBA00029814"/>
    </source>
</evidence>
<dbReference type="EC" id="6.3.1.14" evidence="1"/>
<dbReference type="Gene3D" id="3.90.1490.10">
    <property type="entry name" value="putative n-type atp pyrophosphatase, domain 2"/>
    <property type="match status" value="1"/>
</dbReference>
<accession>A0AAD5UA93</accession>
<organism evidence="7 8">
    <name type="scientific">Clydaea vesicula</name>
    <dbReference type="NCBI Taxonomy" id="447962"/>
    <lineage>
        <taxon>Eukaryota</taxon>
        <taxon>Fungi</taxon>
        <taxon>Fungi incertae sedis</taxon>
        <taxon>Chytridiomycota</taxon>
        <taxon>Chytridiomycota incertae sedis</taxon>
        <taxon>Chytridiomycetes</taxon>
        <taxon>Lobulomycetales</taxon>
        <taxon>Lobulomycetaceae</taxon>
        <taxon>Clydaea</taxon>
    </lineage>
</organism>
<evidence type="ECO:0000256" key="1">
    <source>
        <dbReference type="ARBA" id="ARBA00012089"/>
    </source>
</evidence>
<protein>
    <recommendedName>
        <fullName evidence="2">Diphthine--ammonia ligase</fullName>
        <ecNumber evidence="1">6.3.1.14</ecNumber>
    </recommendedName>
    <alternativeName>
        <fullName evidence="3">Diphthamide synthase</fullName>
    </alternativeName>
    <alternativeName>
        <fullName evidence="4">Diphthamide synthetase</fullName>
    </alternativeName>
</protein>
<dbReference type="EMBL" id="JADGJW010000045">
    <property type="protein sequence ID" value="KAJ3226051.1"/>
    <property type="molecule type" value="Genomic_DNA"/>
</dbReference>
<dbReference type="GO" id="GO:0017178">
    <property type="term" value="F:diphthine-ammonia ligase activity"/>
    <property type="evidence" value="ECO:0007669"/>
    <property type="project" value="UniProtKB-EC"/>
</dbReference>
<dbReference type="AlphaFoldDB" id="A0AAD5UA93"/>
<gene>
    <name evidence="7" type="ORF">HK099_005636</name>
</gene>
<dbReference type="InterPro" id="IPR014729">
    <property type="entry name" value="Rossmann-like_a/b/a_fold"/>
</dbReference>
<evidence type="ECO:0000313" key="8">
    <source>
        <dbReference type="Proteomes" id="UP001211065"/>
    </source>
</evidence>
<comment type="caution">
    <text evidence="7">The sequence shown here is derived from an EMBL/GenBank/DDBJ whole genome shotgun (WGS) entry which is preliminary data.</text>
</comment>
<dbReference type="SUPFAM" id="SSF52402">
    <property type="entry name" value="Adenine nucleotide alpha hydrolases-like"/>
    <property type="match status" value="1"/>
</dbReference>
<comment type="catalytic activity">
    <reaction evidence="5">
        <text>diphthine-[translation elongation factor 2] + NH4(+) + ATP = diphthamide-[translation elongation factor 2] + AMP + diphosphate + H(+)</text>
        <dbReference type="Rhea" id="RHEA:19753"/>
        <dbReference type="Rhea" id="RHEA-COMP:10172"/>
        <dbReference type="Rhea" id="RHEA-COMP:10174"/>
        <dbReference type="ChEBI" id="CHEBI:15378"/>
        <dbReference type="ChEBI" id="CHEBI:16692"/>
        <dbReference type="ChEBI" id="CHEBI:28938"/>
        <dbReference type="ChEBI" id="CHEBI:30616"/>
        <dbReference type="ChEBI" id="CHEBI:33019"/>
        <dbReference type="ChEBI" id="CHEBI:82696"/>
        <dbReference type="ChEBI" id="CHEBI:456215"/>
        <dbReference type="EC" id="6.3.1.14"/>
    </reaction>
</comment>
<reference evidence="7" key="1">
    <citation type="submission" date="2020-05" db="EMBL/GenBank/DDBJ databases">
        <title>Phylogenomic resolution of chytrid fungi.</title>
        <authorList>
            <person name="Stajich J.E."/>
            <person name="Amses K."/>
            <person name="Simmons R."/>
            <person name="Seto K."/>
            <person name="Myers J."/>
            <person name="Bonds A."/>
            <person name="Quandt C.A."/>
            <person name="Barry K."/>
            <person name="Liu P."/>
            <person name="Grigoriev I."/>
            <person name="Longcore J.E."/>
            <person name="James T.Y."/>
        </authorList>
    </citation>
    <scope>NUCLEOTIDE SEQUENCE</scope>
    <source>
        <strain evidence="7">JEL0476</strain>
    </source>
</reference>
<evidence type="ECO:0000256" key="5">
    <source>
        <dbReference type="ARBA" id="ARBA00048108"/>
    </source>
</evidence>
<dbReference type="Gene3D" id="3.40.50.620">
    <property type="entry name" value="HUPs"/>
    <property type="match status" value="1"/>
</dbReference>
<dbReference type="Proteomes" id="UP001211065">
    <property type="component" value="Unassembled WGS sequence"/>
</dbReference>
<evidence type="ECO:0000313" key="7">
    <source>
        <dbReference type="EMBL" id="KAJ3226051.1"/>
    </source>
</evidence>
<evidence type="ECO:0000256" key="2">
    <source>
        <dbReference type="ARBA" id="ARBA00018426"/>
    </source>
</evidence>
<feature type="domain" description="Diphthamide synthase" evidence="6">
    <location>
        <begin position="93"/>
        <end position="251"/>
    </location>
</feature>
<keyword evidence="8" id="KW-1185">Reference proteome</keyword>
<dbReference type="InterPro" id="IPR002761">
    <property type="entry name" value="Diphthami_syn_dom"/>
</dbReference>